<dbReference type="Proteomes" id="UP000075886">
    <property type="component" value="Unassembled WGS sequence"/>
</dbReference>
<feature type="compositionally biased region" description="Gly residues" evidence="1">
    <location>
        <begin position="41"/>
        <end position="60"/>
    </location>
</feature>
<dbReference type="VEuPathDB" id="VectorBase:AFAF016725"/>
<protein>
    <submittedName>
        <fullName evidence="2">Uncharacterized protein</fullName>
    </submittedName>
</protein>
<evidence type="ECO:0000313" key="3">
    <source>
        <dbReference type="Proteomes" id="UP000075886"/>
    </source>
</evidence>
<evidence type="ECO:0000256" key="1">
    <source>
        <dbReference type="SAM" id="MobiDB-lite"/>
    </source>
</evidence>
<feature type="region of interest" description="Disordered" evidence="1">
    <location>
        <begin position="35"/>
        <end position="71"/>
    </location>
</feature>
<reference evidence="3" key="1">
    <citation type="submission" date="2014-01" db="EMBL/GenBank/DDBJ databases">
        <title>The Genome Sequence of Anopheles farauti FAR1 (V2).</title>
        <authorList>
            <consortium name="The Broad Institute Genomics Platform"/>
            <person name="Neafsey D.E."/>
            <person name="Besansky N."/>
            <person name="Howell P."/>
            <person name="Walton C."/>
            <person name="Young S.K."/>
            <person name="Zeng Q."/>
            <person name="Gargeya S."/>
            <person name="Fitzgerald M."/>
            <person name="Haas B."/>
            <person name="Abouelleil A."/>
            <person name="Allen A.W."/>
            <person name="Alvarado L."/>
            <person name="Arachchi H.M."/>
            <person name="Berlin A.M."/>
            <person name="Chapman S.B."/>
            <person name="Gainer-Dewar J."/>
            <person name="Goldberg J."/>
            <person name="Griggs A."/>
            <person name="Gujja S."/>
            <person name="Hansen M."/>
            <person name="Howarth C."/>
            <person name="Imamovic A."/>
            <person name="Ireland A."/>
            <person name="Larimer J."/>
            <person name="McCowan C."/>
            <person name="Murphy C."/>
            <person name="Pearson M."/>
            <person name="Poon T.W."/>
            <person name="Priest M."/>
            <person name="Roberts A."/>
            <person name="Saif S."/>
            <person name="Shea T."/>
            <person name="Sisk P."/>
            <person name="Sykes S."/>
            <person name="Wortman J."/>
            <person name="Nusbaum C."/>
            <person name="Birren B."/>
        </authorList>
    </citation>
    <scope>NUCLEOTIDE SEQUENCE [LARGE SCALE GENOMIC DNA]</scope>
    <source>
        <strain evidence="3">FAR1</strain>
    </source>
</reference>
<keyword evidence="3" id="KW-1185">Reference proteome</keyword>
<feature type="region of interest" description="Disordered" evidence="1">
    <location>
        <begin position="107"/>
        <end position="126"/>
    </location>
</feature>
<proteinExistence type="predicted"/>
<evidence type="ECO:0000313" key="2">
    <source>
        <dbReference type="EnsemblMetazoa" id="AFAF016725-PA"/>
    </source>
</evidence>
<sequence>MSREAERRGESFAEGGSNSCLPKIIHARTSASVAVASASGGTVGGGGGGGGGGGMSGSVGGPLSMSSTVEPRFPPAIAVQRLAPQVQRQLRETQELIKDSCAQLYGSAYGSPGPPTAGPTGGPAATAAAAAAAAAASLRTGGGPGSVLARATARRPTLETQYSQELS</sequence>
<feature type="compositionally biased region" description="Polar residues" evidence="1">
    <location>
        <begin position="158"/>
        <end position="167"/>
    </location>
</feature>
<dbReference type="EnsemblMetazoa" id="AFAF016725-RA">
    <property type="protein sequence ID" value="AFAF016725-PA"/>
    <property type="gene ID" value="AFAF016725"/>
</dbReference>
<name>A0A182QTT8_9DIPT</name>
<feature type="region of interest" description="Disordered" evidence="1">
    <location>
        <begin position="139"/>
        <end position="167"/>
    </location>
</feature>
<reference evidence="2" key="2">
    <citation type="submission" date="2020-05" db="UniProtKB">
        <authorList>
            <consortium name="EnsemblMetazoa"/>
        </authorList>
    </citation>
    <scope>IDENTIFICATION</scope>
    <source>
        <strain evidence="2">FAR1</strain>
    </source>
</reference>
<dbReference type="AlphaFoldDB" id="A0A182QTT8"/>
<organism evidence="2 3">
    <name type="scientific">Anopheles farauti</name>
    <dbReference type="NCBI Taxonomy" id="69004"/>
    <lineage>
        <taxon>Eukaryota</taxon>
        <taxon>Metazoa</taxon>
        <taxon>Ecdysozoa</taxon>
        <taxon>Arthropoda</taxon>
        <taxon>Hexapoda</taxon>
        <taxon>Insecta</taxon>
        <taxon>Pterygota</taxon>
        <taxon>Neoptera</taxon>
        <taxon>Endopterygota</taxon>
        <taxon>Diptera</taxon>
        <taxon>Nematocera</taxon>
        <taxon>Culicoidea</taxon>
        <taxon>Culicidae</taxon>
        <taxon>Anophelinae</taxon>
        <taxon>Anopheles</taxon>
    </lineage>
</organism>
<feature type="compositionally biased region" description="Basic and acidic residues" evidence="1">
    <location>
        <begin position="1"/>
        <end position="11"/>
    </location>
</feature>
<accession>A0A182QTT8</accession>
<feature type="region of interest" description="Disordered" evidence="1">
    <location>
        <begin position="1"/>
        <end position="20"/>
    </location>
</feature>
<dbReference type="EMBL" id="AXCN02000553">
    <property type="status" value="NOT_ANNOTATED_CDS"/>
    <property type="molecule type" value="Genomic_DNA"/>
</dbReference>